<feature type="chain" id="PRO_5045986362" evidence="1">
    <location>
        <begin position="19"/>
        <end position="253"/>
    </location>
</feature>
<reference evidence="2" key="1">
    <citation type="submission" date="2021-12" db="EMBL/GenBank/DDBJ databases">
        <authorList>
            <person name="Rodrigo-Torres L."/>
            <person name="Arahal R. D."/>
            <person name="Lucena T."/>
        </authorList>
    </citation>
    <scope>NUCLEOTIDE SEQUENCE</scope>
    <source>
        <strain evidence="2">CECT 8419</strain>
    </source>
</reference>
<proteinExistence type="predicted"/>
<organism evidence="2 3">
    <name type="scientific">Neolewinella maritima</name>
    <dbReference type="NCBI Taxonomy" id="1383882"/>
    <lineage>
        <taxon>Bacteria</taxon>
        <taxon>Pseudomonadati</taxon>
        <taxon>Bacteroidota</taxon>
        <taxon>Saprospiria</taxon>
        <taxon>Saprospirales</taxon>
        <taxon>Lewinellaceae</taxon>
        <taxon>Neolewinella</taxon>
    </lineage>
</organism>
<evidence type="ECO:0000313" key="3">
    <source>
        <dbReference type="Proteomes" id="UP000837803"/>
    </source>
</evidence>
<dbReference type="EMBL" id="CAKLPZ010000001">
    <property type="protein sequence ID" value="CAH0999109.1"/>
    <property type="molecule type" value="Genomic_DNA"/>
</dbReference>
<comment type="caution">
    <text evidence="2">The sequence shown here is derived from an EMBL/GenBank/DDBJ whole genome shotgun (WGS) entry which is preliminary data.</text>
</comment>
<gene>
    <name evidence="2" type="ORF">LEM8419_00405</name>
</gene>
<accession>A0ABN8EZ39</accession>
<keyword evidence="1" id="KW-0732">Signal</keyword>
<feature type="signal peptide" evidence="1">
    <location>
        <begin position="1"/>
        <end position="18"/>
    </location>
</feature>
<sequence>MKYVSLLLALFLCTCVPAQTVSDSLWTPQDAARYARNRADSSLWDRELLSLEPSAYRYDSTEVQPALSFWPIPVPAYDYGYGSVRTTVLRVAGRSIFGSTMAYAHGPYRPHPMEDSLAYYQTSCTIYILTDRPDDDSGTFHLVSRNYPHYLTTGKRLTSVGEVDFVQMSLADGANFAIVNQRYFDLAYGRTILAVPLQNGSMRLLQLEDSPESLRAGAEHQEWNQAHIEAFERRLETDPQVIAFFTQVGVLSQ</sequence>
<dbReference type="RefSeq" id="WP_238749306.1">
    <property type="nucleotide sequence ID" value="NZ_CAKLPZ010000001.1"/>
</dbReference>
<evidence type="ECO:0000313" key="2">
    <source>
        <dbReference type="EMBL" id="CAH0999109.1"/>
    </source>
</evidence>
<name>A0ABN8EZ39_9BACT</name>
<protein>
    <submittedName>
        <fullName evidence="2">Uncharacterized protein</fullName>
    </submittedName>
</protein>
<evidence type="ECO:0000256" key="1">
    <source>
        <dbReference type="SAM" id="SignalP"/>
    </source>
</evidence>
<keyword evidence="3" id="KW-1185">Reference proteome</keyword>
<dbReference type="Proteomes" id="UP000837803">
    <property type="component" value="Unassembled WGS sequence"/>
</dbReference>